<keyword evidence="2 5" id="KW-0689">Ribosomal protein</keyword>
<evidence type="ECO:0000256" key="6">
    <source>
        <dbReference type="RuleBase" id="RU000661"/>
    </source>
</evidence>
<dbReference type="NCBIfam" id="TIGR00059">
    <property type="entry name" value="L17"/>
    <property type="match status" value="1"/>
</dbReference>
<reference evidence="7" key="1">
    <citation type="submission" date="2024-06" db="EMBL/GenBank/DDBJ databases">
        <title>Diversity, functionality, and evolutionary history of bacterial symbionts in false click beetles (Coleoptera, Throscidae).</title>
        <authorList>
            <person name="Wierz J.C."/>
            <person name="Malm H."/>
            <person name="Kaltenpoth M."/>
            <person name="Engl T."/>
        </authorList>
    </citation>
    <scope>NUCLEOTIDE SEQUENCE</scope>
    <source>
        <strain evidence="7">Tser</strain>
    </source>
</reference>
<protein>
    <recommendedName>
        <fullName evidence="4 6">50S ribosomal protein L17</fullName>
    </recommendedName>
</protein>
<gene>
    <name evidence="7" type="primary">rplQ</name>
    <name evidence="7" type="ORF">ABNO52_00740</name>
</gene>
<dbReference type="EMBL" id="CP157893">
    <property type="protein sequence ID" value="XBT18130.1"/>
    <property type="molecule type" value="Genomic_DNA"/>
</dbReference>
<dbReference type="SUPFAM" id="SSF64263">
    <property type="entry name" value="Prokaryotic ribosomal protein L17"/>
    <property type="match status" value="1"/>
</dbReference>
<dbReference type="Pfam" id="PF01196">
    <property type="entry name" value="Ribosomal_L17"/>
    <property type="match status" value="1"/>
</dbReference>
<dbReference type="Gene3D" id="3.90.1030.10">
    <property type="entry name" value="Ribosomal protein L17"/>
    <property type="match status" value="1"/>
</dbReference>
<evidence type="ECO:0000256" key="2">
    <source>
        <dbReference type="ARBA" id="ARBA00022980"/>
    </source>
</evidence>
<dbReference type="GO" id="GO:0022625">
    <property type="term" value="C:cytosolic large ribosomal subunit"/>
    <property type="evidence" value="ECO:0007669"/>
    <property type="project" value="TreeGrafter"/>
</dbReference>
<dbReference type="PROSITE" id="PS01167">
    <property type="entry name" value="RIBOSOMAL_L17"/>
    <property type="match status" value="1"/>
</dbReference>
<dbReference type="InterPro" id="IPR000456">
    <property type="entry name" value="Ribosomal_bL17"/>
</dbReference>
<evidence type="ECO:0000256" key="1">
    <source>
        <dbReference type="ARBA" id="ARBA00008777"/>
    </source>
</evidence>
<dbReference type="GO" id="GO:0006412">
    <property type="term" value="P:translation"/>
    <property type="evidence" value="ECO:0007669"/>
    <property type="project" value="InterPro"/>
</dbReference>
<dbReference type="InterPro" id="IPR047859">
    <property type="entry name" value="Ribosomal_bL17_CS"/>
</dbReference>
<organism evidence="7">
    <name type="scientific">Candidatus Shikimatogenerans sp. Tser</name>
    <dbReference type="NCBI Taxonomy" id="3158568"/>
    <lineage>
        <taxon>Bacteria</taxon>
        <taxon>Pseudomonadati</taxon>
        <taxon>Bacteroidota</taxon>
        <taxon>Flavobacteriia</taxon>
        <taxon>Flavobacteriales</taxon>
        <taxon>Candidatus Shikimatogenerans</taxon>
    </lineage>
</organism>
<accession>A0AAU7QT83</accession>
<evidence type="ECO:0000256" key="5">
    <source>
        <dbReference type="RuleBase" id="RU000660"/>
    </source>
</evidence>
<sequence>MKHLKKQLKLKRTFKHRKSLLSILSCQLIKYKIIKTTLNKAKALKPYLEPLLTKSKNNTIFSKRIIFKYLKNKKIIKLLFNKIAPKILYRNGGYLRIIKIGRRFGDNTKMALITFVDKY</sequence>
<dbReference type="GO" id="GO:0003735">
    <property type="term" value="F:structural constituent of ribosome"/>
    <property type="evidence" value="ECO:0007669"/>
    <property type="project" value="InterPro"/>
</dbReference>
<dbReference type="AlphaFoldDB" id="A0AAU7QT83"/>
<comment type="similarity">
    <text evidence="1 5">Belongs to the bacterial ribosomal protein bL17 family.</text>
</comment>
<name>A0AAU7QT83_9FLAO</name>
<keyword evidence="3 5" id="KW-0687">Ribonucleoprotein</keyword>
<dbReference type="PANTHER" id="PTHR14413:SF16">
    <property type="entry name" value="LARGE RIBOSOMAL SUBUNIT PROTEIN BL17M"/>
    <property type="match status" value="1"/>
</dbReference>
<evidence type="ECO:0000256" key="3">
    <source>
        <dbReference type="ARBA" id="ARBA00023274"/>
    </source>
</evidence>
<dbReference type="InterPro" id="IPR036373">
    <property type="entry name" value="Ribosomal_bL17_sf"/>
</dbReference>
<evidence type="ECO:0000256" key="4">
    <source>
        <dbReference type="ARBA" id="ARBA00035494"/>
    </source>
</evidence>
<evidence type="ECO:0000313" key="7">
    <source>
        <dbReference type="EMBL" id="XBT18130.1"/>
    </source>
</evidence>
<proteinExistence type="inferred from homology"/>
<dbReference type="PANTHER" id="PTHR14413">
    <property type="entry name" value="RIBOSOMAL PROTEIN L17"/>
    <property type="match status" value="1"/>
</dbReference>